<comment type="caution">
    <text evidence="14">The sequence shown here is derived from an EMBL/GenBank/DDBJ whole genome shotgun (WGS) entry which is preliminary data.</text>
</comment>
<evidence type="ECO:0000256" key="13">
    <source>
        <dbReference type="SAM" id="MobiDB-lite"/>
    </source>
</evidence>
<keyword evidence="2" id="KW-0963">Cytoplasm</keyword>
<evidence type="ECO:0000256" key="6">
    <source>
        <dbReference type="ARBA" id="ARBA00023069"/>
    </source>
</evidence>
<dbReference type="InterPro" id="IPR001680">
    <property type="entry name" value="WD40_rpt"/>
</dbReference>
<dbReference type="Proteomes" id="UP000193642">
    <property type="component" value="Unassembled WGS sequence"/>
</dbReference>
<organism evidence="14 15">
    <name type="scientific">Rhizoclosmatium globosum</name>
    <dbReference type="NCBI Taxonomy" id="329046"/>
    <lineage>
        <taxon>Eukaryota</taxon>
        <taxon>Fungi</taxon>
        <taxon>Fungi incertae sedis</taxon>
        <taxon>Chytridiomycota</taxon>
        <taxon>Chytridiomycota incertae sedis</taxon>
        <taxon>Chytridiomycetes</taxon>
        <taxon>Chytridiales</taxon>
        <taxon>Chytriomycetaceae</taxon>
        <taxon>Rhizoclosmatium</taxon>
    </lineage>
</organism>
<feature type="region of interest" description="Disordered" evidence="13">
    <location>
        <begin position="164"/>
        <end position="195"/>
    </location>
</feature>
<dbReference type="GO" id="GO:0045503">
    <property type="term" value="F:dynein light chain binding"/>
    <property type="evidence" value="ECO:0007669"/>
    <property type="project" value="TreeGrafter"/>
</dbReference>
<dbReference type="GO" id="GO:0005858">
    <property type="term" value="C:axonemal dynein complex"/>
    <property type="evidence" value="ECO:0007669"/>
    <property type="project" value="TreeGrafter"/>
</dbReference>
<dbReference type="PANTHER" id="PTHR12442:SF12">
    <property type="entry name" value="DYNEIN AXONEMAL INTERMEDIATE CHAIN 4"/>
    <property type="match status" value="1"/>
</dbReference>
<feature type="compositionally biased region" description="Gly residues" evidence="13">
    <location>
        <begin position="381"/>
        <end position="390"/>
    </location>
</feature>
<evidence type="ECO:0000256" key="1">
    <source>
        <dbReference type="ARBA" id="ARBA00004611"/>
    </source>
</evidence>
<keyword evidence="15" id="KW-1185">Reference proteome</keyword>
<evidence type="ECO:0000256" key="9">
    <source>
        <dbReference type="ARBA" id="ARBA00024190"/>
    </source>
</evidence>
<accession>A0A1Y2BKT0</accession>
<comment type="subcellular location">
    <subcellularLocation>
        <location evidence="1">Cytoplasm</location>
        <location evidence="1">Cytoskeleton</location>
        <location evidence="1">Flagellum axoneme</location>
    </subcellularLocation>
    <subcellularLocation>
        <location evidence="9">Dynein axonemal particle</location>
    </subcellularLocation>
</comment>
<dbReference type="GO" id="GO:0003341">
    <property type="term" value="P:cilium movement"/>
    <property type="evidence" value="ECO:0007669"/>
    <property type="project" value="TreeGrafter"/>
</dbReference>
<feature type="repeat" description="WD" evidence="12">
    <location>
        <begin position="644"/>
        <end position="686"/>
    </location>
</feature>
<gene>
    <name evidence="14" type="ORF">BCR33DRAFT_743221</name>
</gene>
<evidence type="ECO:0000256" key="10">
    <source>
        <dbReference type="ARBA" id="ARBA00040002"/>
    </source>
</evidence>
<dbReference type="STRING" id="329046.A0A1Y2BKT0"/>
<dbReference type="GO" id="GO:0045504">
    <property type="term" value="F:dynein heavy chain binding"/>
    <property type="evidence" value="ECO:0007669"/>
    <property type="project" value="TreeGrafter"/>
</dbReference>
<evidence type="ECO:0000256" key="3">
    <source>
        <dbReference type="ARBA" id="ARBA00022574"/>
    </source>
</evidence>
<feature type="compositionally biased region" description="Acidic residues" evidence="13">
    <location>
        <begin position="423"/>
        <end position="443"/>
    </location>
</feature>
<evidence type="ECO:0000313" key="14">
    <source>
        <dbReference type="EMBL" id="ORY35217.1"/>
    </source>
</evidence>
<keyword evidence="4" id="KW-0677">Repeat</keyword>
<keyword evidence="8" id="KW-0966">Cell projection</keyword>
<keyword evidence="7" id="KW-0206">Cytoskeleton</keyword>
<dbReference type="GO" id="GO:0120293">
    <property type="term" value="C:dynein axonemal particle"/>
    <property type="evidence" value="ECO:0007669"/>
    <property type="project" value="UniProtKB-SubCell"/>
</dbReference>
<dbReference type="AlphaFoldDB" id="A0A1Y2BKT0"/>
<feature type="compositionally biased region" description="Polar residues" evidence="13">
    <location>
        <begin position="164"/>
        <end position="176"/>
    </location>
</feature>
<dbReference type="PROSITE" id="PS50082">
    <property type="entry name" value="WD_REPEATS_2"/>
    <property type="match status" value="1"/>
</dbReference>
<keyword evidence="6" id="KW-0969">Cilium</keyword>
<keyword evidence="3 12" id="KW-0853">WD repeat</keyword>
<sequence>MDQSTTGLPKRGNAGGGRLVGIPWACNDSTSSKLKPLRSTFNPIEKRASVTHKHKLAAAAMMQSQRLPKQAFRFDSSNHVADILRLPNSSMAASHSTAVVSGTKSMAGVALAQSQPSNVTVLDEEGNDVTPGMDMMSAVKESVSDVLNELESMNMASWNSSNFGGRHSASANSRVNQDGKAEAVKGSSDSVDKRVNKIDPQDSHKILHIRLKETENIILLNLPSLAVCPDFLEEVAKVKEANANYTELCATKANNENFTDRGMQTINAPKKNKDVQASGPSFASSECQASQWDIYDAYNTNSGSIRPEEHLAFQRITYWDRRFFSQGSTSATTIANQRALSQMLAAGSGSITAIRSNYASTQIAQSMSIDGSESERYSTTGPGGMVGEGGESQTDSSEKDATLLATPQDLPPSARPKTKDSGEEGEDENDEEIIEDDEDEEESYGAHIPTLMHCGRIDVKLLEWPERIYRSAQPVTSVDFSKFTPNLLAAGFADGRIAIYDVRQKTDAAALDNSHIAGKHRDPVWELKWIEREHGMGDDQSKAESLVSISTDGRVCQWQIRKGFEHADLMVLKRVTKQAPESGTGAHSSREGSGSHGKALISRQAGGLCFDFNSKDRNIYILGTEDGHIHRCSVSYNEQYLQTQFGHTGPVYKVKWSPFLPNVFLSCSADWTVRLWDSEEESCAFKFQSANCVSNDGRLEVWDLKHSVLDPIVIHTVLDRQLTSLIFGSKSSCILIGDDSGSVTVFNLKKPASSSKRHEVPDVALTPEEQAAQLDSVLKNRNQMAKPSE</sequence>
<dbReference type="SUPFAM" id="SSF50978">
    <property type="entry name" value="WD40 repeat-like"/>
    <property type="match status" value="1"/>
</dbReference>
<dbReference type="EMBL" id="MCGO01000060">
    <property type="protein sequence ID" value="ORY35217.1"/>
    <property type="molecule type" value="Genomic_DNA"/>
</dbReference>
<dbReference type="PANTHER" id="PTHR12442">
    <property type="entry name" value="DYNEIN INTERMEDIATE CHAIN"/>
    <property type="match status" value="1"/>
</dbReference>
<evidence type="ECO:0000256" key="11">
    <source>
        <dbReference type="ARBA" id="ARBA00041557"/>
    </source>
</evidence>
<protein>
    <recommendedName>
        <fullName evidence="10">Dynein axonemal intermediate chain 4</fullName>
    </recommendedName>
    <alternativeName>
        <fullName evidence="11">WD repeat-containing protein 78</fullName>
    </alternativeName>
</protein>
<dbReference type="OrthoDB" id="366230at2759"/>
<dbReference type="InterPro" id="IPR050687">
    <property type="entry name" value="Dynein_IC"/>
</dbReference>
<keyword evidence="5" id="KW-0282">Flagellum</keyword>
<reference evidence="14 15" key="1">
    <citation type="submission" date="2016-07" db="EMBL/GenBank/DDBJ databases">
        <title>Pervasive Adenine N6-methylation of Active Genes in Fungi.</title>
        <authorList>
            <consortium name="DOE Joint Genome Institute"/>
            <person name="Mondo S.J."/>
            <person name="Dannebaum R.O."/>
            <person name="Kuo R.C."/>
            <person name="Labutti K."/>
            <person name="Haridas S."/>
            <person name="Kuo A."/>
            <person name="Salamov A."/>
            <person name="Ahrendt S.R."/>
            <person name="Lipzen A."/>
            <person name="Sullivan W."/>
            <person name="Andreopoulos W.B."/>
            <person name="Clum A."/>
            <person name="Lindquist E."/>
            <person name="Daum C."/>
            <person name="Ramamoorthy G.K."/>
            <person name="Gryganskyi A."/>
            <person name="Culley D."/>
            <person name="Magnuson J.K."/>
            <person name="James T.Y."/>
            <person name="O'Malley M.A."/>
            <person name="Stajich J.E."/>
            <person name="Spatafora J.W."/>
            <person name="Visel A."/>
            <person name="Grigoriev I.V."/>
        </authorList>
    </citation>
    <scope>NUCLEOTIDE SEQUENCE [LARGE SCALE GENOMIC DNA]</scope>
    <source>
        <strain evidence="14 15">JEL800</strain>
    </source>
</reference>
<feature type="region of interest" description="Disordered" evidence="13">
    <location>
        <begin position="579"/>
        <end position="598"/>
    </location>
</feature>
<evidence type="ECO:0000256" key="8">
    <source>
        <dbReference type="ARBA" id="ARBA00023273"/>
    </source>
</evidence>
<dbReference type="PROSITE" id="PS50294">
    <property type="entry name" value="WD_REPEATS_REGION"/>
    <property type="match status" value="1"/>
</dbReference>
<evidence type="ECO:0000256" key="2">
    <source>
        <dbReference type="ARBA" id="ARBA00022490"/>
    </source>
</evidence>
<proteinExistence type="predicted"/>
<evidence type="ECO:0000256" key="4">
    <source>
        <dbReference type="ARBA" id="ARBA00022737"/>
    </source>
</evidence>
<dbReference type="Pfam" id="PF00400">
    <property type="entry name" value="WD40"/>
    <property type="match status" value="1"/>
</dbReference>
<evidence type="ECO:0000313" key="15">
    <source>
        <dbReference type="Proteomes" id="UP000193642"/>
    </source>
</evidence>
<name>A0A1Y2BKT0_9FUNG</name>
<evidence type="ECO:0000256" key="5">
    <source>
        <dbReference type="ARBA" id="ARBA00022846"/>
    </source>
</evidence>
<dbReference type="InterPro" id="IPR015943">
    <property type="entry name" value="WD40/YVTN_repeat-like_dom_sf"/>
</dbReference>
<evidence type="ECO:0000256" key="12">
    <source>
        <dbReference type="PROSITE-ProRule" id="PRU00221"/>
    </source>
</evidence>
<feature type="region of interest" description="Disordered" evidence="13">
    <location>
        <begin position="365"/>
        <end position="447"/>
    </location>
</feature>
<evidence type="ECO:0000256" key="7">
    <source>
        <dbReference type="ARBA" id="ARBA00023212"/>
    </source>
</evidence>
<dbReference type="InterPro" id="IPR036322">
    <property type="entry name" value="WD40_repeat_dom_sf"/>
</dbReference>
<dbReference type="Gene3D" id="2.130.10.10">
    <property type="entry name" value="YVTN repeat-like/Quinoprotein amine dehydrogenase"/>
    <property type="match status" value="2"/>
</dbReference>
<dbReference type="SMART" id="SM00320">
    <property type="entry name" value="WD40"/>
    <property type="match status" value="4"/>
</dbReference>